<feature type="domain" description="Nudix hydrolase" evidence="1">
    <location>
        <begin position="1"/>
        <end position="148"/>
    </location>
</feature>
<gene>
    <name evidence="2" type="ORF">FOS08_13970</name>
</gene>
<evidence type="ECO:0000259" key="1">
    <source>
        <dbReference type="PROSITE" id="PS51462"/>
    </source>
</evidence>
<reference evidence="2" key="1">
    <citation type="submission" date="2019-07" db="EMBL/GenBank/DDBJ databases">
        <title>Phylogenomic Reclassification of ATCC Bacillus Strains and Various Taxa within the Genus Bacillus.</title>
        <authorList>
            <person name="Riojas M.A."/>
            <person name="Frank A.M."/>
            <person name="Fenn S.L."/>
            <person name="King S.P."/>
            <person name="Brower S.M."/>
            <person name="Hazbon M.H."/>
        </authorList>
    </citation>
    <scope>NUCLEOTIDE SEQUENCE</scope>
    <source>
        <strain evidence="2">NR-12239</strain>
    </source>
</reference>
<name>A0AAJ2DK53_9BACI</name>
<dbReference type="GO" id="GO:0016787">
    <property type="term" value="F:hydrolase activity"/>
    <property type="evidence" value="ECO:0007669"/>
    <property type="project" value="UniProtKB-KW"/>
</dbReference>
<proteinExistence type="predicted"/>
<dbReference type="Pfam" id="PF00293">
    <property type="entry name" value="NUDIX"/>
    <property type="match status" value="1"/>
</dbReference>
<dbReference type="AlphaFoldDB" id="A0AAJ2DK53"/>
<evidence type="ECO:0000313" key="3">
    <source>
        <dbReference type="Proteomes" id="UP001248134"/>
    </source>
</evidence>
<comment type="caution">
    <text evidence="2">The sequence shown here is derived from an EMBL/GenBank/DDBJ whole genome shotgun (WGS) entry which is preliminary data.</text>
</comment>
<dbReference type="EMBL" id="VLYX01000012">
    <property type="protein sequence ID" value="MDR4326994.1"/>
    <property type="molecule type" value="Genomic_DNA"/>
</dbReference>
<dbReference type="RefSeq" id="WP_098101397.1">
    <property type="nucleotide sequence ID" value="NZ_JARMDG010000035.1"/>
</dbReference>
<dbReference type="InterPro" id="IPR015797">
    <property type="entry name" value="NUDIX_hydrolase-like_dom_sf"/>
</dbReference>
<accession>A0AAJ2DK53</accession>
<dbReference type="PROSITE" id="PS51462">
    <property type="entry name" value="NUDIX"/>
    <property type="match status" value="1"/>
</dbReference>
<dbReference type="CDD" id="cd02883">
    <property type="entry name" value="NUDIX_Hydrolase"/>
    <property type="match status" value="1"/>
</dbReference>
<sequence length="152" mass="17780">MIRQAVGAIVFQHNEFLLVHKVKISDIAEEHTMSKGEWDFPKGGVKHSDDDLASAILRELEEETDSKEFRVIKQFKDKICFVFPKEIQSNLGYEKQETTMFYVEYIGDRTDLHPKDNEISHVEFFETPNLLGVLNHDDTKGFFERILLKNFQ</sequence>
<dbReference type="InterPro" id="IPR000086">
    <property type="entry name" value="NUDIX_hydrolase_dom"/>
</dbReference>
<evidence type="ECO:0000313" key="2">
    <source>
        <dbReference type="EMBL" id="MDR4326994.1"/>
    </source>
</evidence>
<dbReference type="SUPFAM" id="SSF55811">
    <property type="entry name" value="Nudix"/>
    <property type="match status" value="1"/>
</dbReference>
<dbReference type="Gene3D" id="3.90.79.10">
    <property type="entry name" value="Nucleoside Triphosphate Pyrophosphohydrolase"/>
    <property type="match status" value="1"/>
</dbReference>
<dbReference type="Proteomes" id="UP001248134">
    <property type="component" value="Unassembled WGS sequence"/>
</dbReference>
<organism evidence="2 3">
    <name type="scientific">Bacillus pseudomycoides</name>
    <dbReference type="NCBI Taxonomy" id="64104"/>
    <lineage>
        <taxon>Bacteria</taxon>
        <taxon>Bacillati</taxon>
        <taxon>Bacillota</taxon>
        <taxon>Bacilli</taxon>
        <taxon>Bacillales</taxon>
        <taxon>Bacillaceae</taxon>
        <taxon>Bacillus</taxon>
        <taxon>Bacillus cereus group</taxon>
    </lineage>
</organism>
<keyword evidence="2" id="KW-0378">Hydrolase</keyword>
<protein>
    <submittedName>
        <fullName evidence="2">NUDIX hydrolase</fullName>
    </submittedName>
</protein>